<name>A0A0W0HPI2_PSEFL</name>
<evidence type="ECO:0000313" key="5">
    <source>
        <dbReference type="EMBL" id="KTB62728.1"/>
    </source>
</evidence>
<reference evidence="5 6" key="1">
    <citation type="submission" date="2015-09" db="EMBL/GenBank/DDBJ databases">
        <title>Genome sequence of ICMP 11288.</title>
        <authorList>
            <person name="Visnovsky S."/>
            <person name="Lu A."/>
            <person name="Panda P."/>
            <person name="Pitman A."/>
        </authorList>
    </citation>
    <scope>NUCLEOTIDE SEQUENCE [LARGE SCALE GENOMIC DNA]</scope>
    <source>
        <strain evidence="5 6">ICMP 11288</strain>
    </source>
</reference>
<dbReference type="AlphaFoldDB" id="A0A0W0HPI2"/>
<dbReference type="Proteomes" id="UP000054197">
    <property type="component" value="Unassembled WGS sequence"/>
</dbReference>
<dbReference type="RefSeq" id="WP_056861176.1">
    <property type="nucleotide sequence ID" value="NZ_LKEF01000028.1"/>
</dbReference>
<dbReference type="SMART" id="SM00797">
    <property type="entry name" value="AHS2"/>
    <property type="match status" value="1"/>
</dbReference>
<keyword evidence="1" id="KW-0547">Nucleotide-binding</keyword>
<dbReference type="Gene3D" id="2.40.100.10">
    <property type="entry name" value="Cyclophilin-like"/>
    <property type="match status" value="1"/>
</dbReference>
<gene>
    <name evidence="5" type="ORF">AO063_10800</name>
</gene>
<dbReference type="PANTHER" id="PTHR43309:SF5">
    <property type="entry name" value="5-OXOPROLINASE SUBUNIT C"/>
    <property type="match status" value="1"/>
</dbReference>
<dbReference type="PANTHER" id="PTHR43309">
    <property type="entry name" value="5-OXOPROLINASE SUBUNIT C"/>
    <property type="match status" value="1"/>
</dbReference>
<dbReference type="InterPro" id="IPR052708">
    <property type="entry name" value="PxpC"/>
</dbReference>
<sequence length="313" mass="33206">MTIKVIRPGLFSSFQDSGRTGFQHWGVPVNGAMDQDAHALANLLVGNPTRAASLEITLQGPVLCFQAKALIALAGADLGARLDGVVLKPGHATCVKPGAVLSFEKREYGVRAYLAVSGGYLLQPVMNSASTYSRGGFGGLCGRALKAGDVIPICSSFANPPRVNIPAGWLLNPSASAVSIRVLHGREWHDFSASARHDLLNEPYQMTAASDRMGYRLEGAALDLTQPRQLLSESVTFGTVQVPAGGQPIVLMADRQTTGGYPRIAQVASVDLPKLAQLMPGDEIRFSLIDLPTAQALLVARMGRLKKLEAAHS</sequence>
<dbReference type="Pfam" id="PF02626">
    <property type="entry name" value="CT_A_B"/>
    <property type="match status" value="1"/>
</dbReference>
<dbReference type="GO" id="GO:0005524">
    <property type="term" value="F:ATP binding"/>
    <property type="evidence" value="ECO:0007669"/>
    <property type="project" value="UniProtKB-KW"/>
</dbReference>
<proteinExistence type="predicted"/>
<organism evidence="5 6">
    <name type="scientific">Pseudomonas fluorescens ICMP 11288</name>
    <dbReference type="NCBI Taxonomy" id="1198309"/>
    <lineage>
        <taxon>Bacteria</taxon>
        <taxon>Pseudomonadati</taxon>
        <taxon>Pseudomonadota</taxon>
        <taxon>Gammaproteobacteria</taxon>
        <taxon>Pseudomonadales</taxon>
        <taxon>Pseudomonadaceae</taxon>
        <taxon>Pseudomonas</taxon>
    </lineage>
</organism>
<evidence type="ECO:0000256" key="2">
    <source>
        <dbReference type="ARBA" id="ARBA00022801"/>
    </source>
</evidence>
<accession>A0A0W0HPI2</accession>
<keyword evidence="3" id="KW-0067">ATP-binding</keyword>
<evidence type="ECO:0000259" key="4">
    <source>
        <dbReference type="SMART" id="SM00797"/>
    </source>
</evidence>
<dbReference type="InterPro" id="IPR003778">
    <property type="entry name" value="CT_A_B"/>
</dbReference>
<evidence type="ECO:0000256" key="3">
    <source>
        <dbReference type="ARBA" id="ARBA00022840"/>
    </source>
</evidence>
<evidence type="ECO:0000256" key="1">
    <source>
        <dbReference type="ARBA" id="ARBA00022741"/>
    </source>
</evidence>
<evidence type="ECO:0000313" key="6">
    <source>
        <dbReference type="Proteomes" id="UP000054197"/>
    </source>
</evidence>
<protein>
    <submittedName>
        <fullName evidence="5">Carboxylase</fullName>
    </submittedName>
</protein>
<dbReference type="SUPFAM" id="SSF50891">
    <property type="entry name" value="Cyclophilin-like"/>
    <property type="match status" value="1"/>
</dbReference>
<feature type="domain" description="Carboxyltransferase" evidence="4">
    <location>
        <begin position="24"/>
        <end position="305"/>
    </location>
</feature>
<keyword evidence="2" id="KW-0378">Hydrolase</keyword>
<dbReference type="EMBL" id="LKEF01000028">
    <property type="protein sequence ID" value="KTB62728.1"/>
    <property type="molecule type" value="Genomic_DNA"/>
</dbReference>
<dbReference type="GO" id="GO:0016787">
    <property type="term" value="F:hydrolase activity"/>
    <property type="evidence" value="ECO:0007669"/>
    <property type="project" value="UniProtKB-KW"/>
</dbReference>
<comment type="caution">
    <text evidence="5">The sequence shown here is derived from an EMBL/GenBank/DDBJ whole genome shotgun (WGS) entry which is preliminary data.</text>
</comment>
<dbReference type="NCBIfam" id="TIGR00724">
    <property type="entry name" value="urea_amlyse_rel"/>
    <property type="match status" value="1"/>
</dbReference>
<dbReference type="InterPro" id="IPR029000">
    <property type="entry name" value="Cyclophilin-like_dom_sf"/>
</dbReference>